<protein>
    <submittedName>
        <fullName evidence="8">1-phosphofructokinase</fullName>
    </submittedName>
</protein>
<accession>A0A3N2APL2</accession>
<dbReference type="InterPro" id="IPR011611">
    <property type="entry name" value="PfkB_dom"/>
</dbReference>
<keyword evidence="2 6" id="KW-0808">Transferase</keyword>
<comment type="similarity">
    <text evidence="1">Belongs to the carbohydrate kinase PfkB family.</text>
</comment>
<reference evidence="8 9" key="1">
    <citation type="submission" date="2018-11" db="EMBL/GenBank/DDBJ databases">
        <title>Sequencing the genomes of 1000 actinobacteria strains.</title>
        <authorList>
            <person name="Klenk H.-P."/>
        </authorList>
    </citation>
    <scope>NUCLEOTIDE SEQUENCE [LARGE SCALE GENOMIC DNA]</scope>
    <source>
        <strain evidence="8 9">DSM 9580</strain>
    </source>
</reference>
<dbReference type="PANTHER" id="PTHR46566">
    <property type="entry name" value="1-PHOSPHOFRUCTOKINASE-RELATED"/>
    <property type="match status" value="1"/>
</dbReference>
<evidence type="ECO:0000256" key="3">
    <source>
        <dbReference type="ARBA" id="ARBA00022741"/>
    </source>
</evidence>
<evidence type="ECO:0000256" key="5">
    <source>
        <dbReference type="ARBA" id="ARBA00022840"/>
    </source>
</evidence>
<keyword evidence="9" id="KW-1185">Reference proteome</keyword>
<keyword evidence="5" id="KW-0067">ATP-binding</keyword>
<evidence type="ECO:0000313" key="9">
    <source>
        <dbReference type="Proteomes" id="UP000275456"/>
    </source>
</evidence>
<dbReference type="InterPro" id="IPR017583">
    <property type="entry name" value="Tagatose/fructose_Pkinase"/>
</dbReference>
<dbReference type="InterPro" id="IPR029056">
    <property type="entry name" value="Ribokinase-like"/>
</dbReference>
<evidence type="ECO:0000256" key="1">
    <source>
        <dbReference type="ARBA" id="ARBA00010688"/>
    </source>
</evidence>
<keyword evidence="3" id="KW-0547">Nucleotide-binding</keyword>
<evidence type="ECO:0000313" key="8">
    <source>
        <dbReference type="EMBL" id="ROR64974.1"/>
    </source>
</evidence>
<dbReference type="GO" id="GO:0016773">
    <property type="term" value="F:phosphotransferase activity, alcohol group as acceptor"/>
    <property type="evidence" value="ECO:0007669"/>
    <property type="project" value="InterPro"/>
</dbReference>
<dbReference type="GO" id="GO:0005524">
    <property type="term" value="F:ATP binding"/>
    <property type="evidence" value="ECO:0007669"/>
    <property type="project" value="UniProtKB-KW"/>
</dbReference>
<evidence type="ECO:0000256" key="6">
    <source>
        <dbReference type="PIRNR" id="PIRNR000535"/>
    </source>
</evidence>
<name>A0A3N2APL2_9MICO</name>
<dbReference type="EMBL" id="RKHJ01000001">
    <property type="protein sequence ID" value="ROR64974.1"/>
    <property type="molecule type" value="Genomic_DNA"/>
</dbReference>
<dbReference type="Gene3D" id="3.40.1190.20">
    <property type="match status" value="1"/>
</dbReference>
<dbReference type="PIRSF" id="PIRSF000535">
    <property type="entry name" value="1PFK/6PFK/LacC"/>
    <property type="match status" value="1"/>
</dbReference>
<keyword evidence="4 8" id="KW-0418">Kinase</keyword>
<dbReference type="Pfam" id="PF00294">
    <property type="entry name" value="PfkB"/>
    <property type="match status" value="1"/>
</dbReference>
<dbReference type="SUPFAM" id="SSF53613">
    <property type="entry name" value="Ribokinase-like"/>
    <property type="match status" value="1"/>
</dbReference>
<evidence type="ECO:0000259" key="7">
    <source>
        <dbReference type="Pfam" id="PF00294"/>
    </source>
</evidence>
<dbReference type="PANTHER" id="PTHR46566:SF2">
    <property type="entry name" value="ATP-DEPENDENT 6-PHOSPHOFRUCTOKINASE ISOZYME 2"/>
    <property type="match status" value="1"/>
</dbReference>
<dbReference type="GO" id="GO:0005975">
    <property type="term" value="P:carbohydrate metabolic process"/>
    <property type="evidence" value="ECO:0007669"/>
    <property type="project" value="InterPro"/>
</dbReference>
<organism evidence="8 9">
    <name type="scientific">Agrococcus jenensis</name>
    <dbReference type="NCBI Taxonomy" id="46353"/>
    <lineage>
        <taxon>Bacteria</taxon>
        <taxon>Bacillati</taxon>
        <taxon>Actinomycetota</taxon>
        <taxon>Actinomycetes</taxon>
        <taxon>Micrococcales</taxon>
        <taxon>Microbacteriaceae</taxon>
        <taxon>Agrococcus</taxon>
    </lineage>
</organism>
<dbReference type="Proteomes" id="UP000275456">
    <property type="component" value="Unassembled WGS sequence"/>
</dbReference>
<gene>
    <name evidence="8" type="ORF">EDD26_0326</name>
</gene>
<dbReference type="AlphaFoldDB" id="A0A3N2APL2"/>
<proteinExistence type="inferred from homology"/>
<sequence length="309" mass="32212">MARVLIFAPAPTLTVTIEDLRGEADVHVHVGGQGVWQARMLTALGLDVVLTCSVTGEVGGVVRHLLDDEGFEVVAIEREGISPAYVHDRRGGERIAVVEEDGEVLERHALDDLYSATLREAARADLVVLSGPDGDDVLEHDVYRRLASDVRALGRPVLVDLAGPRLEAALEGGVDVLKVSHEELVADGRVEDGDDEAQLVAAARELHESGIGLVAVTRADAGSVVVGDDGAWRVSAPQLEPVETRGAGDSYAAGVASVLAGGGAHDAAIRMGAAAGAVNATRRGLGTGEAEAIRAIAEQVQLDDIEEDD</sequence>
<evidence type="ECO:0000256" key="2">
    <source>
        <dbReference type="ARBA" id="ARBA00022679"/>
    </source>
</evidence>
<comment type="caution">
    <text evidence="8">The sequence shown here is derived from an EMBL/GenBank/DDBJ whole genome shotgun (WGS) entry which is preliminary data.</text>
</comment>
<dbReference type="RefSeq" id="WP_211333806.1">
    <property type="nucleotide sequence ID" value="NZ_RKHJ01000001.1"/>
</dbReference>
<dbReference type="GO" id="GO:0016301">
    <property type="term" value="F:kinase activity"/>
    <property type="evidence" value="ECO:0007669"/>
    <property type="project" value="UniProtKB-KW"/>
</dbReference>
<feature type="domain" description="Carbohydrate kinase PfkB" evidence="7">
    <location>
        <begin position="23"/>
        <end position="288"/>
    </location>
</feature>
<evidence type="ECO:0000256" key="4">
    <source>
        <dbReference type="ARBA" id="ARBA00022777"/>
    </source>
</evidence>